<evidence type="ECO:0000256" key="2">
    <source>
        <dbReference type="ARBA" id="ARBA00022552"/>
    </source>
</evidence>
<keyword evidence="1 6" id="KW-0963">Cytoplasm</keyword>
<evidence type="ECO:0000313" key="8">
    <source>
        <dbReference type="EMBL" id="MCM1984395.1"/>
    </source>
</evidence>
<dbReference type="Gene3D" id="3.40.50.150">
    <property type="entry name" value="Vaccinia Virus protein VP39"/>
    <property type="match status" value="1"/>
</dbReference>
<organism evidence="8 9">
    <name type="scientific">Lyngbya confervoides BDU141951</name>
    <dbReference type="NCBI Taxonomy" id="1574623"/>
    <lineage>
        <taxon>Bacteria</taxon>
        <taxon>Bacillati</taxon>
        <taxon>Cyanobacteriota</taxon>
        <taxon>Cyanophyceae</taxon>
        <taxon>Oscillatoriophycideae</taxon>
        <taxon>Oscillatoriales</taxon>
        <taxon>Microcoleaceae</taxon>
        <taxon>Lyngbya</taxon>
    </lineage>
</organism>
<keyword evidence="5 6" id="KW-0949">S-adenosyl-L-methionine</keyword>
<dbReference type="GO" id="GO:0005737">
    <property type="term" value="C:cytoplasm"/>
    <property type="evidence" value="ECO:0007669"/>
    <property type="project" value="UniProtKB-SubCell"/>
</dbReference>
<evidence type="ECO:0000313" key="9">
    <source>
        <dbReference type="Proteomes" id="UP000031561"/>
    </source>
</evidence>
<comment type="caution">
    <text evidence="6">Lacks conserved residue(s) required for the propagation of feature annotation.</text>
</comment>
<protein>
    <recommendedName>
        <fullName evidence="6">Ribosomal RNA small subunit methyltransferase G</fullName>
        <ecNumber evidence="6">2.1.1.-</ecNumber>
    </recommendedName>
    <alternativeName>
        <fullName evidence="6">16S rRNA 7-methylguanosine methyltransferase</fullName>
        <shortName evidence="6">16S rRNA m7G methyltransferase</shortName>
    </alternativeName>
</protein>
<dbReference type="PIRSF" id="PIRSF003078">
    <property type="entry name" value="GidB"/>
    <property type="match status" value="1"/>
</dbReference>
<dbReference type="RefSeq" id="WP_236096205.1">
    <property type="nucleotide sequence ID" value="NZ_JTHE03000093.1"/>
</dbReference>
<evidence type="ECO:0000256" key="6">
    <source>
        <dbReference type="HAMAP-Rule" id="MF_00074"/>
    </source>
</evidence>
<feature type="binding site" evidence="6">
    <location>
        <position position="94"/>
    </location>
    <ligand>
        <name>S-adenosyl-L-methionine</name>
        <dbReference type="ChEBI" id="CHEBI:59789"/>
    </ligand>
</feature>
<feature type="binding site" evidence="6">
    <location>
        <position position="99"/>
    </location>
    <ligand>
        <name>S-adenosyl-L-methionine</name>
        <dbReference type="ChEBI" id="CHEBI:59789"/>
    </ligand>
</feature>
<evidence type="ECO:0000256" key="3">
    <source>
        <dbReference type="ARBA" id="ARBA00022603"/>
    </source>
</evidence>
<gene>
    <name evidence="6 8" type="primary">rsmG</name>
    <name evidence="8" type="ORF">QQ91_0016355</name>
</gene>
<dbReference type="FunFam" id="3.40.50.150:FF:000041">
    <property type="entry name" value="Ribosomal RNA small subunit methyltransferase G"/>
    <property type="match status" value="1"/>
</dbReference>
<evidence type="ECO:0000256" key="1">
    <source>
        <dbReference type="ARBA" id="ARBA00022490"/>
    </source>
</evidence>
<evidence type="ECO:0000256" key="4">
    <source>
        <dbReference type="ARBA" id="ARBA00022679"/>
    </source>
</evidence>
<comment type="similarity">
    <text evidence="6">Belongs to the methyltransferase superfamily. RNA methyltransferase RsmG family.</text>
</comment>
<dbReference type="SUPFAM" id="SSF53335">
    <property type="entry name" value="S-adenosyl-L-methionine-dependent methyltransferases"/>
    <property type="match status" value="1"/>
</dbReference>
<evidence type="ECO:0000256" key="7">
    <source>
        <dbReference type="SAM" id="MobiDB-lite"/>
    </source>
</evidence>
<evidence type="ECO:0000256" key="5">
    <source>
        <dbReference type="ARBA" id="ARBA00022691"/>
    </source>
</evidence>
<keyword evidence="3 6" id="KW-0489">Methyltransferase</keyword>
<comment type="function">
    <text evidence="6">Specifically methylates the N7 position of a guanine in 16S rRNA.</text>
</comment>
<proteinExistence type="inferred from homology"/>
<dbReference type="PANTHER" id="PTHR31760">
    <property type="entry name" value="S-ADENOSYL-L-METHIONINE-DEPENDENT METHYLTRANSFERASES SUPERFAMILY PROTEIN"/>
    <property type="match status" value="1"/>
</dbReference>
<keyword evidence="2 6" id="KW-0698">rRNA processing</keyword>
<reference evidence="8 9" key="1">
    <citation type="journal article" date="2015" name="Genome Announc.">
        <title>Draft Genome Sequence of Filamentous Marine Cyanobacterium Lyngbya confervoides Strain BDU141951.</title>
        <authorList>
            <person name="Chandrababunaidu M.M."/>
            <person name="Sen D."/>
            <person name="Tripathy S."/>
        </authorList>
    </citation>
    <scope>NUCLEOTIDE SEQUENCE [LARGE SCALE GENOMIC DNA]</scope>
    <source>
        <strain evidence="8 9">BDU141951</strain>
    </source>
</reference>
<dbReference type="AlphaFoldDB" id="A0ABD4T7H5"/>
<dbReference type="PANTHER" id="PTHR31760:SF0">
    <property type="entry name" value="S-ADENOSYL-L-METHIONINE-DEPENDENT METHYLTRANSFERASES SUPERFAMILY PROTEIN"/>
    <property type="match status" value="1"/>
</dbReference>
<dbReference type="NCBIfam" id="TIGR00138">
    <property type="entry name" value="rsmG_gidB"/>
    <property type="match status" value="1"/>
</dbReference>
<dbReference type="InterPro" id="IPR029063">
    <property type="entry name" value="SAM-dependent_MTases_sf"/>
</dbReference>
<dbReference type="GO" id="GO:0070043">
    <property type="term" value="F:rRNA (guanine-N7-)-methyltransferase activity"/>
    <property type="evidence" value="ECO:0007669"/>
    <property type="project" value="UniProtKB-UniRule"/>
</dbReference>
<dbReference type="Proteomes" id="UP000031561">
    <property type="component" value="Unassembled WGS sequence"/>
</dbReference>
<accession>A0ABD4T7H5</accession>
<dbReference type="EMBL" id="JTHE03000093">
    <property type="protein sequence ID" value="MCM1984395.1"/>
    <property type="molecule type" value="Genomic_DNA"/>
</dbReference>
<feature type="region of interest" description="Disordered" evidence="7">
    <location>
        <begin position="236"/>
        <end position="255"/>
    </location>
</feature>
<comment type="caution">
    <text evidence="8">The sequence shown here is derived from an EMBL/GenBank/DDBJ whole genome shotgun (WGS) entry which is preliminary data.</text>
</comment>
<name>A0ABD4T7H5_9CYAN</name>
<keyword evidence="9" id="KW-1185">Reference proteome</keyword>
<keyword evidence="4 6" id="KW-0808">Transferase</keyword>
<dbReference type="HAMAP" id="MF_00074">
    <property type="entry name" value="16SrRNA_methyltr_G"/>
    <property type="match status" value="1"/>
</dbReference>
<comment type="subcellular location">
    <subcellularLocation>
        <location evidence="6">Cytoplasm</location>
    </subcellularLocation>
</comment>
<dbReference type="EC" id="2.1.1.-" evidence="6"/>
<dbReference type="Pfam" id="PF02527">
    <property type="entry name" value="GidB"/>
    <property type="match status" value="1"/>
</dbReference>
<dbReference type="InterPro" id="IPR003682">
    <property type="entry name" value="rRNA_ssu_MeTfrase_G"/>
</dbReference>
<sequence length="255" mass="28988">MASDPWLLTPMPLDWWNLLHWEPSPDQLQRFTRLYETLMRINQSVNLTRLTHGQEFWEKHIWDSLIGIQPWLSPDHPFACGSDLPLIHAAIDIGTGGGFPGLPVAIVRPQWQVTLLDSIQKKVTCLADLVKQLQMPHVHPHCDRAEVLGHHPDHRSHYDLALIRAVAHPVACAEYCLPLLNLTGIAVLYRGQWTLAEEHHLSLALQQLGGELVEIVPLQTPYTASQRHCIYLRKTQPTPSHYPRRPGVPVRKPLA</sequence>
<feature type="binding site" evidence="6">
    <location>
        <begin position="145"/>
        <end position="146"/>
    </location>
    <ligand>
        <name>S-adenosyl-L-methionine</name>
        <dbReference type="ChEBI" id="CHEBI:59789"/>
    </ligand>
</feature>
<feature type="binding site" evidence="6">
    <location>
        <position position="164"/>
    </location>
    <ligand>
        <name>S-adenosyl-L-methionine</name>
        <dbReference type="ChEBI" id="CHEBI:59789"/>
    </ligand>
</feature>